<evidence type="ECO:0000256" key="2">
    <source>
        <dbReference type="ARBA" id="ARBA00002933"/>
    </source>
</evidence>
<feature type="domain" description="HhH-GPD" evidence="15">
    <location>
        <begin position="39"/>
        <end position="193"/>
    </location>
</feature>
<dbReference type="CDD" id="cd03431">
    <property type="entry name" value="NUDIX_DNA_Glycosylase_C-MutY"/>
    <property type="match status" value="1"/>
</dbReference>
<dbReference type="GO" id="GO:0032357">
    <property type="term" value="F:oxidized purine DNA binding"/>
    <property type="evidence" value="ECO:0007669"/>
    <property type="project" value="TreeGrafter"/>
</dbReference>
<dbReference type="InterPro" id="IPR023170">
    <property type="entry name" value="HhH_base_excis_C"/>
</dbReference>
<dbReference type="GO" id="GO:0035485">
    <property type="term" value="F:adenine/guanine mispair binding"/>
    <property type="evidence" value="ECO:0007669"/>
    <property type="project" value="TreeGrafter"/>
</dbReference>
<dbReference type="GO" id="GO:0006284">
    <property type="term" value="P:base-excision repair"/>
    <property type="evidence" value="ECO:0007669"/>
    <property type="project" value="UniProtKB-UniRule"/>
</dbReference>
<dbReference type="GO" id="GO:0034039">
    <property type="term" value="F:8-oxo-7,8-dihydroguanine DNA N-glycosylase activity"/>
    <property type="evidence" value="ECO:0007669"/>
    <property type="project" value="TreeGrafter"/>
</dbReference>
<evidence type="ECO:0000256" key="4">
    <source>
        <dbReference type="ARBA" id="ARBA00012045"/>
    </source>
</evidence>
<dbReference type="SMART" id="SM00478">
    <property type="entry name" value="ENDO3c"/>
    <property type="match status" value="1"/>
</dbReference>
<evidence type="ECO:0000259" key="15">
    <source>
        <dbReference type="SMART" id="SM00478"/>
    </source>
</evidence>
<evidence type="ECO:0000256" key="6">
    <source>
        <dbReference type="ARBA" id="ARBA00022485"/>
    </source>
</evidence>
<dbReference type="GO" id="GO:0046872">
    <property type="term" value="F:metal ion binding"/>
    <property type="evidence" value="ECO:0007669"/>
    <property type="project" value="UniProtKB-UniRule"/>
</dbReference>
<evidence type="ECO:0000256" key="14">
    <source>
        <dbReference type="RuleBase" id="RU365096"/>
    </source>
</evidence>
<evidence type="ECO:0000256" key="13">
    <source>
        <dbReference type="ARBA" id="ARBA00023295"/>
    </source>
</evidence>
<dbReference type="InterPro" id="IPR005760">
    <property type="entry name" value="A/G_AdeGlyc_MutY"/>
</dbReference>
<evidence type="ECO:0000256" key="3">
    <source>
        <dbReference type="ARBA" id="ARBA00008343"/>
    </source>
</evidence>
<proteinExistence type="inferred from homology"/>
<keyword evidence="13 14" id="KW-0326">Glycosidase</keyword>
<dbReference type="InterPro" id="IPR044298">
    <property type="entry name" value="MIG/MutY"/>
</dbReference>
<sequence>MAGMDFAPRIVAWQRQHGRHDLPWQNTRDPYRIWLSEIMLQQTQVATVIPYYERFLQRFPDVAALAAAAQEDVMPYWAGLGYYARARNLHRCAQEIARDWNGHFPPSAEAIATLPGIGRSTAAAIAAFAYGERSPILDGNVKRVFTRHFGIAGDPARREIEQRLWALADAQVEAAPGLDMAAYTQGLMDLGATLCTRGKPACERCPVADTCVAKREGRQAELPTPKARKAIPERETAMLVLQHQGAFLLQQRPEPGIWGGLWSLPEFDAAGDPLAASRALGLDPEQRFELAAFAHTFTHYRLHIRPWYVPVRSASLRQPTQSERWVTQAELPDTALPAPVKKLLLGLIDAGLPGDLLANSK</sequence>
<evidence type="ECO:0000313" key="17">
    <source>
        <dbReference type="Proteomes" id="UP001141992"/>
    </source>
</evidence>
<dbReference type="InterPro" id="IPR029119">
    <property type="entry name" value="MutY_C"/>
</dbReference>
<organism evidence="16 17">
    <name type="scientific">Alcaligenes xylosoxydans xylosoxydans</name>
    <name type="common">Achromobacter xylosoxidans</name>
    <dbReference type="NCBI Taxonomy" id="85698"/>
    <lineage>
        <taxon>Bacteria</taxon>
        <taxon>Pseudomonadati</taxon>
        <taxon>Pseudomonadota</taxon>
        <taxon>Betaproteobacteria</taxon>
        <taxon>Burkholderiales</taxon>
        <taxon>Alcaligenaceae</taxon>
        <taxon>Achromobacter</taxon>
    </lineage>
</organism>
<keyword evidence="8 14" id="KW-0227">DNA damage</keyword>
<dbReference type="Proteomes" id="UP001141992">
    <property type="component" value="Unassembled WGS sequence"/>
</dbReference>
<dbReference type="PANTHER" id="PTHR42944:SF1">
    <property type="entry name" value="ADENINE DNA GLYCOSYLASE"/>
    <property type="match status" value="1"/>
</dbReference>
<dbReference type="Pfam" id="PF14815">
    <property type="entry name" value="NUDIX_4"/>
    <property type="match status" value="1"/>
</dbReference>
<dbReference type="PROSITE" id="PS00764">
    <property type="entry name" value="ENDONUCLEASE_III_1"/>
    <property type="match status" value="1"/>
</dbReference>
<dbReference type="GO" id="GO:0006298">
    <property type="term" value="P:mismatch repair"/>
    <property type="evidence" value="ECO:0007669"/>
    <property type="project" value="TreeGrafter"/>
</dbReference>
<keyword evidence="7" id="KW-0479">Metal-binding</keyword>
<evidence type="ECO:0000256" key="9">
    <source>
        <dbReference type="ARBA" id="ARBA00022801"/>
    </source>
</evidence>
<dbReference type="CDD" id="cd00056">
    <property type="entry name" value="ENDO3c"/>
    <property type="match status" value="1"/>
</dbReference>
<gene>
    <name evidence="16" type="primary">mutY</name>
    <name evidence="16" type="ORF">O9570_08615</name>
</gene>
<dbReference type="NCBIfam" id="TIGR01084">
    <property type="entry name" value="mutY"/>
    <property type="match status" value="1"/>
</dbReference>
<dbReference type="InterPro" id="IPR015797">
    <property type="entry name" value="NUDIX_hydrolase-like_dom_sf"/>
</dbReference>
<evidence type="ECO:0000313" key="16">
    <source>
        <dbReference type="EMBL" id="MCZ8401503.1"/>
    </source>
</evidence>
<dbReference type="Pfam" id="PF00730">
    <property type="entry name" value="HhH-GPD"/>
    <property type="match status" value="1"/>
</dbReference>
<protein>
    <recommendedName>
        <fullName evidence="5 14">Adenine DNA glycosylase</fullName>
        <ecNumber evidence="4 14">3.2.2.31</ecNumber>
    </recommendedName>
</protein>
<dbReference type="EMBL" id="JAPZVI010000004">
    <property type="protein sequence ID" value="MCZ8401503.1"/>
    <property type="molecule type" value="Genomic_DNA"/>
</dbReference>
<dbReference type="InterPro" id="IPR003265">
    <property type="entry name" value="HhH-GPD_domain"/>
</dbReference>
<comment type="caution">
    <text evidence="16">The sequence shown here is derived from an EMBL/GenBank/DDBJ whole genome shotgun (WGS) entry which is preliminary data.</text>
</comment>
<comment type="catalytic activity">
    <reaction evidence="1 14">
        <text>Hydrolyzes free adenine bases from 7,8-dihydro-8-oxoguanine:adenine mismatched double-stranded DNA, leaving an apurinic site.</text>
        <dbReference type="EC" id="3.2.2.31"/>
    </reaction>
</comment>
<dbReference type="InterPro" id="IPR011257">
    <property type="entry name" value="DNA_glycosylase"/>
</dbReference>
<comment type="function">
    <text evidence="2">Adenine glycosylase active on G-A mispairs. MutY also corrects error-prone DNA synthesis past GO lesions which are due to the oxidatively damaged form of guanine: 7,8-dihydro-8-oxoguanine (8-oxo-dGTP).</text>
</comment>
<keyword evidence="10 14" id="KW-0408">Iron</keyword>
<keyword evidence="9" id="KW-0378">Hydrolase</keyword>
<evidence type="ECO:0000256" key="10">
    <source>
        <dbReference type="ARBA" id="ARBA00023004"/>
    </source>
</evidence>
<keyword evidence="12" id="KW-0234">DNA repair</keyword>
<evidence type="ECO:0000256" key="7">
    <source>
        <dbReference type="ARBA" id="ARBA00022723"/>
    </source>
</evidence>
<evidence type="ECO:0000256" key="12">
    <source>
        <dbReference type="ARBA" id="ARBA00023204"/>
    </source>
</evidence>
<dbReference type="Gene3D" id="1.10.340.30">
    <property type="entry name" value="Hypothetical protein, domain 2"/>
    <property type="match status" value="1"/>
</dbReference>
<evidence type="ECO:0000256" key="11">
    <source>
        <dbReference type="ARBA" id="ARBA00023014"/>
    </source>
</evidence>
<dbReference type="SUPFAM" id="SSF55811">
    <property type="entry name" value="Nudix"/>
    <property type="match status" value="1"/>
</dbReference>
<dbReference type="PANTHER" id="PTHR42944">
    <property type="entry name" value="ADENINE DNA GLYCOSYLASE"/>
    <property type="match status" value="1"/>
</dbReference>
<dbReference type="InterPro" id="IPR003651">
    <property type="entry name" value="Endonuclease3_FeS-loop_motif"/>
</dbReference>
<dbReference type="InterPro" id="IPR004036">
    <property type="entry name" value="Endonuclease-III-like_CS2"/>
</dbReference>
<dbReference type="FunFam" id="1.10.340.30:FF:000002">
    <property type="entry name" value="Adenine DNA glycosylase"/>
    <property type="match status" value="1"/>
</dbReference>
<dbReference type="InterPro" id="IPR000445">
    <property type="entry name" value="HhH_motif"/>
</dbReference>
<dbReference type="Pfam" id="PF00633">
    <property type="entry name" value="HHH"/>
    <property type="match status" value="1"/>
</dbReference>
<dbReference type="AlphaFoldDB" id="A0A9X3KWN0"/>
<evidence type="ECO:0000256" key="5">
    <source>
        <dbReference type="ARBA" id="ARBA00022023"/>
    </source>
</evidence>
<dbReference type="Gene3D" id="1.10.1670.10">
    <property type="entry name" value="Helix-hairpin-Helix base-excision DNA repair enzymes (C-terminal)"/>
    <property type="match status" value="1"/>
</dbReference>
<comment type="similarity">
    <text evidence="3 14">Belongs to the Nth/MutY family.</text>
</comment>
<dbReference type="Pfam" id="PF10576">
    <property type="entry name" value="EndIII_4Fe-2S"/>
    <property type="match status" value="1"/>
</dbReference>
<keyword evidence="11" id="KW-0411">Iron-sulfur</keyword>
<reference evidence="16" key="1">
    <citation type="submission" date="2022-12" db="EMBL/GenBank/DDBJ databases">
        <authorList>
            <person name="Voronina O.L."/>
            <person name="Kunda M.S."/>
            <person name="Ryzhova N."/>
            <person name="Aksenova E.I."/>
        </authorList>
    </citation>
    <scope>NUCLEOTIDE SEQUENCE</scope>
    <source>
        <strain evidence="16">SCCH136:Ach223948</strain>
    </source>
</reference>
<dbReference type="PROSITE" id="PS01155">
    <property type="entry name" value="ENDONUCLEASE_III_2"/>
    <property type="match status" value="1"/>
</dbReference>
<dbReference type="GO" id="GO:0000701">
    <property type="term" value="F:purine-specific mismatch base pair DNA N-glycosylase activity"/>
    <property type="evidence" value="ECO:0007669"/>
    <property type="project" value="UniProtKB-EC"/>
</dbReference>
<comment type="cofactor">
    <cofactor evidence="14">
        <name>[4Fe-4S] cluster</name>
        <dbReference type="ChEBI" id="CHEBI:49883"/>
    </cofactor>
    <text evidence="14">Binds 1 [4Fe-4S] cluster.</text>
</comment>
<accession>A0A9X3KWN0</accession>
<dbReference type="SUPFAM" id="SSF48150">
    <property type="entry name" value="DNA-glycosylase"/>
    <property type="match status" value="1"/>
</dbReference>
<dbReference type="Gene3D" id="3.90.79.10">
    <property type="entry name" value="Nucleoside Triphosphate Pyrophosphohydrolase"/>
    <property type="match status" value="1"/>
</dbReference>
<dbReference type="GO" id="GO:0051539">
    <property type="term" value="F:4 iron, 4 sulfur cluster binding"/>
    <property type="evidence" value="ECO:0007669"/>
    <property type="project" value="UniProtKB-UniRule"/>
</dbReference>
<evidence type="ECO:0000256" key="1">
    <source>
        <dbReference type="ARBA" id="ARBA00000843"/>
    </source>
</evidence>
<dbReference type="InterPro" id="IPR004035">
    <property type="entry name" value="Endouclease-III_FeS-bd_BS"/>
</dbReference>
<name>A0A9X3KWN0_ALCXX</name>
<dbReference type="EC" id="3.2.2.31" evidence="4 14"/>
<keyword evidence="6" id="KW-0004">4Fe-4S</keyword>
<evidence type="ECO:0000256" key="8">
    <source>
        <dbReference type="ARBA" id="ARBA00022763"/>
    </source>
</evidence>